<keyword evidence="3" id="KW-1185">Reference proteome</keyword>
<accession>A0ABW4W4S6</accession>
<name>A0ABW4W4S6_9BACI</name>
<evidence type="ECO:0000259" key="1">
    <source>
        <dbReference type="SMART" id="SM00914"/>
    </source>
</evidence>
<gene>
    <name evidence="2" type="ORF">ACFSJF_17265</name>
</gene>
<dbReference type="EMBL" id="JBHUHQ010000021">
    <property type="protein sequence ID" value="MFD2046031.1"/>
    <property type="molecule type" value="Genomic_DNA"/>
</dbReference>
<proteinExistence type="predicted"/>
<dbReference type="Gene3D" id="4.10.810.10">
    <property type="entry name" value="Virus Scaffolding Protein, Chain A"/>
    <property type="match status" value="1"/>
</dbReference>
<organism evidence="2 3">
    <name type="scientific">Ornithinibacillus salinisoli</name>
    <dbReference type="NCBI Taxonomy" id="1848459"/>
    <lineage>
        <taxon>Bacteria</taxon>
        <taxon>Bacillati</taxon>
        <taxon>Bacillota</taxon>
        <taxon>Bacilli</taxon>
        <taxon>Bacillales</taxon>
        <taxon>Bacillaceae</taxon>
        <taxon>Ornithinibacillus</taxon>
    </lineage>
</organism>
<evidence type="ECO:0000313" key="2">
    <source>
        <dbReference type="EMBL" id="MFD2046031.1"/>
    </source>
</evidence>
<evidence type="ECO:0000313" key="3">
    <source>
        <dbReference type="Proteomes" id="UP001597383"/>
    </source>
</evidence>
<dbReference type="Proteomes" id="UP001597383">
    <property type="component" value="Unassembled WGS sequence"/>
</dbReference>
<reference evidence="3" key="1">
    <citation type="journal article" date="2019" name="Int. J. Syst. Evol. Microbiol.">
        <title>The Global Catalogue of Microorganisms (GCM) 10K type strain sequencing project: providing services to taxonomists for standard genome sequencing and annotation.</title>
        <authorList>
            <consortium name="The Broad Institute Genomics Platform"/>
            <consortium name="The Broad Institute Genome Sequencing Center for Infectious Disease"/>
            <person name="Wu L."/>
            <person name="Ma J."/>
        </authorList>
    </citation>
    <scope>NUCLEOTIDE SEQUENCE [LARGE SCALE GENOMIC DNA]</scope>
    <source>
        <strain evidence="3">R28</strain>
    </source>
</reference>
<dbReference type="InterPro" id="IPR027393">
    <property type="entry name" value="Virus_scaffolding_prot_C"/>
</dbReference>
<dbReference type="RefSeq" id="WP_377557029.1">
    <property type="nucleotide sequence ID" value="NZ_JBHUHQ010000021.1"/>
</dbReference>
<sequence length="74" mass="8980">MKDDWLRQMFIESLVEQMFKSKINNKPMSYEEMEYNCKTSITDEDMLRIQIDYALDTGNKELFMRLTQQLKCEV</sequence>
<feature type="domain" description="IDEAL" evidence="1">
    <location>
        <begin position="32"/>
        <end position="70"/>
    </location>
</feature>
<protein>
    <submittedName>
        <fullName evidence="2">IDEAL domain-containing protein</fullName>
    </submittedName>
</protein>
<dbReference type="Pfam" id="PF08858">
    <property type="entry name" value="IDEAL"/>
    <property type="match status" value="1"/>
</dbReference>
<dbReference type="InterPro" id="IPR014957">
    <property type="entry name" value="IDEAL_dom"/>
</dbReference>
<comment type="caution">
    <text evidence="2">The sequence shown here is derived from an EMBL/GenBank/DDBJ whole genome shotgun (WGS) entry which is preliminary data.</text>
</comment>
<dbReference type="SMART" id="SM00914">
    <property type="entry name" value="IDEAL"/>
    <property type="match status" value="1"/>
</dbReference>